<dbReference type="RefSeq" id="WP_031896215.1">
    <property type="nucleotide sequence ID" value="NZ_CP054441.1"/>
</dbReference>
<geneLocation type="plasmid" evidence="1">
    <name>p1005578_vga</name>
</geneLocation>
<protein>
    <submittedName>
        <fullName evidence="1">Uncharacterized protein</fullName>
    </submittedName>
</protein>
<sequence length="60" mass="7277">MIENYVEWFCEFINVPYETSETLELWIINRKQNKEFEIENVSVVENNTKQLSLFDFDIAI</sequence>
<organism evidence="1">
    <name type="scientific">Staphylococcus saprophyticus</name>
    <dbReference type="NCBI Taxonomy" id="29385"/>
    <lineage>
        <taxon>Bacteria</taxon>
        <taxon>Bacillati</taxon>
        <taxon>Bacillota</taxon>
        <taxon>Bacilli</taxon>
        <taxon>Bacillales</taxon>
        <taxon>Staphylococcaceae</taxon>
        <taxon>Staphylococcus</taxon>
    </lineage>
</organism>
<accession>A0A6H0A056</accession>
<reference evidence="1" key="1">
    <citation type="submission" date="2020-01" db="EMBL/GenBank/DDBJ databases">
        <title>Characterization of a novel vga gene recovered from a Staphylococcus saprophyticus causing a community-acquired urinary tract infection: Report from SENTRY Antimicrobial Surveillance Program 2017.</title>
        <authorList>
            <person name="Deshpande L.M."/>
            <person name="Cantrell L."/>
            <person name="Romero J.R."/>
            <person name="Carvalhaes C."/>
            <person name="Sader H.S."/>
            <person name="Mendes R.E."/>
        </authorList>
    </citation>
    <scope>NUCLEOTIDE SEQUENCE</scope>
    <source>
        <strain evidence="1">1005578</strain>
        <plasmid evidence="1">p1005578_vga</plasmid>
    </source>
</reference>
<evidence type="ECO:0000313" key="1">
    <source>
        <dbReference type="EMBL" id="QIS31351.1"/>
    </source>
</evidence>
<keyword evidence="1" id="KW-0614">Plasmid</keyword>
<name>A0A6H0A056_STASA</name>
<dbReference type="EMBL" id="MN909556">
    <property type="protein sequence ID" value="QIS31351.1"/>
    <property type="molecule type" value="Genomic_DNA"/>
</dbReference>
<dbReference type="AlphaFoldDB" id="A0A6H0A056"/>
<proteinExistence type="predicted"/>